<comment type="caution">
    <text evidence="2">The sequence shown here is derived from an EMBL/GenBank/DDBJ whole genome shotgun (WGS) entry which is preliminary data.</text>
</comment>
<gene>
    <name evidence="2" type="ORF">HJG60_011390</name>
</gene>
<dbReference type="EMBL" id="JABVXQ010000006">
    <property type="protein sequence ID" value="KAF6104465.1"/>
    <property type="molecule type" value="Genomic_DNA"/>
</dbReference>
<reference evidence="2 3" key="1">
    <citation type="journal article" date="2020" name="Nature">
        <title>Six reference-quality genomes reveal evolution of bat adaptations.</title>
        <authorList>
            <person name="Jebb D."/>
            <person name="Huang Z."/>
            <person name="Pippel M."/>
            <person name="Hughes G.M."/>
            <person name="Lavrichenko K."/>
            <person name="Devanna P."/>
            <person name="Winkler S."/>
            <person name="Jermiin L.S."/>
            <person name="Skirmuntt E.C."/>
            <person name="Katzourakis A."/>
            <person name="Burkitt-Gray L."/>
            <person name="Ray D.A."/>
            <person name="Sullivan K.A.M."/>
            <person name="Roscito J.G."/>
            <person name="Kirilenko B.M."/>
            <person name="Davalos L.M."/>
            <person name="Corthals A.P."/>
            <person name="Power M.L."/>
            <person name="Jones G."/>
            <person name="Ransome R.D."/>
            <person name="Dechmann D.K.N."/>
            <person name="Locatelli A.G."/>
            <person name="Puechmaille S.J."/>
            <person name="Fedrigo O."/>
            <person name="Jarvis E.D."/>
            <person name="Hiller M."/>
            <person name="Vernes S.C."/>
            <person name="Myers E.W."/>
            <person name="Teeling E.C."/>
        </authorList>
    </citation>
    <scope>NUCLEOTIDE SEQUENCE [LARGE SCALE GENOMIC DNA]</scope>
    <source>
        <strain evidence="2">Bat1K_MPI-CBG_1</strain>
    </source>
</reference>
<feature type="region of interest" description="Disordered" evidence="1">
    <location>
        <begin position="58"/>
        <end position="93"/>
    </location>
</feature>
<proteinExistence type="predicted"/>
<protein>
    <submittedName>
        <fullName evidence="2">Uncharacterized protein</fullName>
    </submittedName>
</protein>
<evidence type="ECO:0000313" key="2">
    <source>
        <dbReference type="EMBL" id="KAF6104465.1"/>
    </source>
</evidence>
<dbReference type="AlphaFoldDB" id="A0A834A7U1"/>
<accession>A0A834A7U1</accession>
<feature type="compositionally biased region" description="Basic and acidic residues" evidence="1">
    <location>
        <begin position="58"/>
        <end position="74"/>
    </location>
</feature>
<sequence length="138" mass="15061">MRASRMQSVLPREAKNIWVPRPDREMRVLSVDRLLTTVRGAVVEEWQIPSCCHAGQEKAHSGVERTVGSDDQRNEGMAAAAAAAAAQVHNPEGHENQHLHLSEFGEGAEVEANHPSLVCILLVFSAQGLMIAQVLPPR</sequence>
<organism evidence="2 3">
    <name type="scientific">Phyllostomus discolor</name>
    <name type="common">pale spear-nosed bat</name>
    <dbReference type="NCBI Taxonomy" id="89673"/>
    <lineage>
        <taxon>Eukaryota</taxon>
        <taxon>Metazoa</taxon>
        <taxon>Chordata</taxon>
        <taxon>Craniata</taxon>
        <taxon>Vertebrata</taxon>
        <taxon>Euteleostomi</taxon>
        <taxon>Mammalia</taxon>
        <taxon>Eutheria</taxon>
        <taxon>Laurasiatheria</taxon>
        <taxon>Chiroptera</taxon>
        <taxon>Yangochiroptera</taxon>
        <taxon>Phyllostomidae</taxon>
        <taxon>Phyllostominae</taxon>
        <taxon>Phyllostomus</taxon>
    </lineage>
</organism>
<evidence type="ECO:0000256" key="1">
    <source>
        <dbReference type="SAM" id="MobiDB-lite"/>
    </source>
</evidence>
<dbReference type="Proteomes" id="UP000664940">
    <property type="component" value="Unassembled WGS sequence"/>
</dbReference>
<evidence type="ECO:0000313" key="3">
    <source>
        <dbReference type="Proteomes" id="UP000664940"/>
    </source>
</evidence>
<name>A0A834A7U1_9CHIR</name>